<dbReference type="AlphaFoldDB" id="A0A0M8ZP10"/>
<sequence>MIIHKAVETLNLHLVAEHVVTLYWMVRSTKFLVKSIKFQLEYLVINYIEFPTINNIQSLMKERLEEKKIKSSTYSKSFNPSFLMSPTKIPLKIPSSYPNEASFVDLKELHKRKIKFSKMENGPMRILALFQGSRTNKENMHLKITGIVRRNL</sequence>
<accession>A0A0M8ZP10</accession>
<name>A0A0M8ZP10_9HYME</name>
<dbReference type="Proteomes" id="UP000053105">
    <property type="component" value="Unassembled WGS sequence"/>
</dbReference>
<gene>
    <name evidence="1" type="ORF">WN51_07604</name>
</gene>
<protein>
    <submittedName>
        <fullName evidence="1">Uncharacterized protein</fullName>
    </submittedName>
</protein>
<evidence type="ECO:0000313" key="1">
    <source>
        <dbReference type="EMBL" id="KOX67987.1"/>
    </source>
</evidence>
<keyword evidence="2" id="KW-1185">Reference proteome</keyword>
<dbReference type="EMBL" id="KQ435960">
    <property type="protein sequence ID" value="KOX67987.1"/>
    <property type="molecule type" value="Genomic_DNA"/>
</dbReference>
<organism evidence="1 2">
    <name type="scientific">Melipona quadrifasciata</name>
    <dbReference type="NCBI Taxonomy" id="166423"/>
    <lineage>
        <taxon>Eukaryota</taxon>
        <taxon>Metazoa</taxon>
        <taxon>Ecdysozoa</taxon>
        <taxon>Arthropoda</taxon>
        <taxon>Hexapoda</taxon>
        <taxon>Insecta</taxon>
        <taxon>Pterygota</taxon>
        <taxon>Neoptera</taxon>
        <taxon>Endopterygota</taxon>
        <taxon>Hymenoptera</taxon>
        <taxon>Apocrita</taxon>
        <taxon>Aculeata</taxon>
        <taxon>Apoidea</taxon>
        <taxon>Anthophila</taxon>
        <taxon>Apidae</taxon>
        <taxon>Melipona</taxon>
    </lineage>
</organism>
<evidence type="ECO:0000313" key="2">
    <source>
        <dbReference type="Proteomes" id="UP000053105"/>
    </source>
</evidence>
<reference evidence="1 2" key="1">
    <citation type="submission" date="2015-07" db="EMBL/GenBank/DDBJ databases">
        <title>The genome of Melipona quadrifasciata.</title>
        <authorList>
            <person name="Pan H."/>
            <person name="Kapheim K."/>
        </authorList>
    </citation>
    <scope>NUCLEOTIDE SEQUENCE [LARGE SCALE GENOMIC DNA]</scope>
    <source>
        <strain evidence="1">0111107301</strain>
        <tissue evidence="1">Whole body</tissue>
    </source>
</reference>
<proteinExistence type="predicted"/>